<organism evidence="8 9">
    <name type="scientific">Capronia epimyces CBS 606.96</name>
    <dbReference type="NCBI Taxonomy" id="1182542"/>
    <lineage>
        <taxon>Eukaryota</taxon>
        <taxon>Fungi</taxon>
        <taxon>Dikarya</taxon>
        <taxon>Ascomycota</taxon>
        <taxon>Pezizomycotina</taxon>
        <taxon>Eurotiomycetes</taxon>
        <taxon>Chaetothyriomycetidae</taxon>
        <taxon>Chaetothyriales</taxon>
        <taxon>Herpotrichiellaceae</taxon>
        <taxon>Capronia</taxon>
    </lineage>
</organism>
<dbReference type="RefSeq" id="XP_007733821.1">
    <property type="nucleotide sequence ID" value="XM_007735631.1"/>
</dbReference>
<dbReference type="PANTHER" id="PTHR33353:SF34">
    <property type="entry name" value="ENDO-BETA-1,4-GLUCANASE D"/>
    <property type="match status" value="1"/>
</dbReference>
<dbReference type="Pfam" id="PF03443">
    <property type="entry name" value="AA9"/>
    <property type="match status" value="1"/>
</dbReference>
<dbReference type="EMBL" id="AMGY01000004">
    <property type="protein sequence ID" value="EXJ84836.1"/>
    <property type="molecule type" value="Genomic_DNA"/>
</dbReference>
<gene>
    <name evidence="8" type="ORF">A1O3_05509</name>
</gene>
<proteinExistence type="predicted"/>
<evidence type="ECO:0000256" key="3">
    <source>
        <dbReference type="ARBA" id="ARBA00022525"/>
    </source>
</evidence>
<dbReference type="GO" id="GO:0005576">
    <property type="term" value="C:extracellular region"/>
    <property type="evidence" value="ECO:0007669"/>
    <property type="project" value="UniProtKB-SubCell"/>
</dbReference>
<evidence type="ECO:0000259" key="7">
    <source>
        <dbReference type="Pfam" id="PF03443"/>
    </source>
</evidence>
<dbReference type="GeneID" id="19169621"/>
<keyword evidence="4" id="KW-1015">Disulfide bond</keyword>
<evidence type="ECO:0000256" key="2">
    <source>
        <dbReference type="ARBA" id="ARBA00004613"/>
    </source>
</evidence>
<dbReference type="InterPro" id="IPR049892">
    <property type="entry name" value="AA9"/>
</dbReference>
<feature type="region of interest" description="Disordered" evidence="5">
    <location>
        <begin position="306"/>
        <end position="372"/>
    </location>
</feature>
<dbReference type="eggNOG" id="ENOG502RY3D">
    <property type="taxonomic scope" value="Eukaryota"/>
</dbReference>
<evidence type="ECO:0000313" key="8">
    <source>
        <dbReference type="EMBL" id="EXJ84836.1"/>
    </source>
</evidence>
<dbReference type="CDD" id="cd21175">
    <property type="entry name" value="LPMO_AA9"/>
    <property type="match status" value="1"/>
</dbReference>
<keyword evidence="6" id="KW-0732">Signal</keyword>
<protein>
    <submittedName>
        <fullName evidence="8">Endoglucanase</fullName>
    </submittedName>
</protein>
<sequence length="388" mass="39856">MSFLKSSALLGALTLVSKVSAHGFVQGIVAGGVWHSGYSPLFQYQHPTPVVAGWSIPEDINNGFVSDYTSPDIICHKGATPGGDYITVAAGDTVELQWTVWQHDHHGPVLDYLASCGDDCTTVDKTKLLFNKIDAGGLVDGSKGPGIWASDDLVTNNSSWVVTIPSSIAPGKYVLRHEIIALHVAETVGGAQNYPQCINLEITSSGTNSLNTGTLGTDLYDAHDPGILINIYQTLTSYIIPGPPLFDGSSSASQPSVLASATASATSTISAAASTSPVVSAATISPAAPFSNSTTKSHGVSITASLSKPAAAQTPASEASPQTEPTTPASTAEPTPVESPEPVETAPAIPSAPGAGEIPPTGVSPVSFSSTVTGRIGKPTRFVCYIEE</sequence>
<comment type="caution">
    <text evidence="8">The sequence shown here is derived from an EMBL/GenBank/DDBJ whole genome shotgun (WGS) entry which is preliminary data.</text>
</comment>
<dbReference type="Proteomes" id="UP000019478">
    <property type="component" value="Unassembled WGS sequence"/>
</dbReference>
<feature type="compositionally biased region" description="Low complexity" evidence="5">
    <location>
        <begin position="317"/>
        <end position="348"/>
    </location>
</feature>
<dbReference type="STRING" id="1182542.W9Y6K6"/>
<evidence type="ECO:0000256" key="4">
    <source>
        <dbReference type="ARBA" id="ARBA00023157"/>
    </source>
</evidence>
<dbReference type="AlphaFoldDB" id="W9Y6K6"/>
<keyword evidence="3" id="KW-0964">Secreted</keyword>
<comment type="cofactor">
    <cofactor evidence="1">
        <name>Cu(2+)</name>
        <dbReference type="ChEBI" id="CHEBI:29036"/>
    </cofactor>
</comment>
<accession>W9Y6K6</accession>
<keyword evidence="9" id="KW-1185">Reference proteome</keyword>
<evidence type="ECO:0000256" key="5">
    <source>
        <dbReference type="SAM" id="MobiDB-lite"/>
    </source>
</evidence>
<feature type="signal peptide" evidence="6">
    <location>
        <begin position="1"/>
        <end position="21"/>
    </location>
</feature>
<feature type="domain" description="Auxiliary Activity family 9 catalytic" evidence="7">
    <location>
        <begin position="22"/>
        <end position="236"/>
    </location>
</feature>
<reference evidence="8 9" key="1">
    <citation type="submission" date="2013-03" db="EMBL/GenBank/DDBJ databases">
        <title>The Genome Sequence of Capronia epimyces CBS 606.96.</title>
        <authorList>
            <consortium name="The Broad Institute Genomics Platform"/>
            <person name="Cuomo C."/>
            <person name="de Hoog S."/>
            <person name="Gorbushina A."/>
            <person name="Walker B."/>
            <person name="Young S.K."/>
            <person name="Zeng Q."/>
            <person name="Gargeya S."/>
            <person name="Fitzgerald M."/>
            <person name="Haas B."/>
            <person name="Abouelleil A."/>
            <person name="Allen A.W."/>
            <person name="Alvarado L."/>
            <person name="Arachchi H.M."/>
            <person name="Berlin A.M."/>
            <person name="Chapman S.B."/>
            <person name="Gainer-Dewar J."/>
            <person name="Goldberg J."/>
            <person name="Griggs A."/>
            <person name="Gujja S."/>
            <person name="Hansen M."/>
            <person name="Howarth C."/>
            <person name="Imamovic A."/>
            <person name="Ireland A."/>
            <person name="Larimer J."/>
            <person name="McCowan C."/>
            <person name="Murphy C."/>
            <person name="Pearson M."/>
            <person name="Poon T.W."/>
            <person name="Priest M."/>
            <person name="Roberts A."/>
            <person name="Saif S."/>
            <person name="Shea T."/>
            <person name="Sisk P."/>
            <person name="Sykes S."/>
            <person name="Wortman J."/>
            <person name="Nusbaum C."/>
            <person name="Birren B."/>
        </authorList>
    </citation>
    <scope>NUCLEOTIDE SEQUENCE [LARGE SCALE GENOMIC DNA]</scope>
    <source>
        <strain evidence="8 9">CBS 606.96</strain>
    </source>
</reference>
<evidence type="ECO:0000256" key="1">
    <source>
        <dbReference type="ARBA" id="ARBA00001973"/>
    </source>
</evidence>
<dbReference type="Gene3D" id="2.70.50.70">
    <property type="match status" value="1"/>
</dbReference>
<dbReference type="OrthoDB" id="4849160at2759"/>
<dbReference type="InterPro" id="IPR005103">
    <property type="entry name" value="AA9_LPMO"/>
</dbReference>
<name>W9Y6K6_9EURO</name>
<dbReference type="HOGENOM" id="CLU_031730_1_0_1"/>
<evidence type="ECO:0000256" key="6">
    <source>
        <dbReference type="SAM" id="SignalP"/>
    </source>
</evidence>
<dbReference type="PANTHER" id="PTHR33353">
    <property type="entry name" value="PUTATIVE (AFU_ORTHOLOGUE AFUA_1G12560)-RELATED"/>
    <property type="match status" value="1"/>
</dbReference>
<feature type="chain" id="PRO_5004934964" evidence="6">
    <location>
        <begin position="22"/>
        <end position="388"/>
    </location>
</feature>
<evidence type="ECO:0000313" key="9">
    <source>
        <dbReference type="Proteomes" id="UP000019478"/>
    </source>
</evidence>
<comment type="subcellular location">
    <subcellularLocation>
        <location evidence="2">Secreted</location>
    </subcellularLocation>
</comment>